<proteinExistence type="predicted"/>
<name>A0A4S2ARW5_9BACE</name>
<dbReference type="EMBL" id="BLLS01000006">
    <property type="protein sequence ID" value="GFH85135.1"/>
    <property type="molecule type" value="Genomic_DNA"/>
</dbReference>
<evidence type="ECO:0000313" key="2">
    <source>
        <dbReference type="EMBL" id="TGY03254.1"/>
    </source>
</evidence>
<evidence type="ECO:0000313" key="3">
    <source>
        <dbReference type="Proteomes" id="UP000305751"/>
    </source>
</evidence>
<protein>
    <submittedName>
        <fullName evidence="2">Uncharacterized protein</fullName>
    </submittedName>
</protein>
<dbReference type="Proteomes" id="UP000491181">
    <property type="component" value="Unassembled WGS sequence"/>
</dbReference>
<accession>A0A4S2ARW5</accession>
<sequence>MKELKKNAVAGIQPVNEELCDEMFVHELEKRLETDPLLANGLLDLVTTMDASSGDVDLLCWKCDSESTNWG</sequence>
<dbReference type="EMBL" id="SRZA01000024">
    <property type="protein sequence ID" value="TGY03254.1"/>
    <property type="molecule type" value="Genomic_DNA"/>
</dbReference>
<dbReference type="RefSeq" id="WP_024987930.1">
    <property type="nucleotide sequence ID" value="NZ_BLLS01000006.1"/>
</dbReference>
<dbReference type="Proteomes" id="UP000305751">
    <property type="component" value="Unassembled WGS sequence"/>
</dbReference>
<evidence type="ECO:0000313" key="1">
    <source>
        <dbReference type="EMBL" id="GFH85135.1"/>
    </source>
</evidence>
<keyword evidence="3" id="KW-1185">Reference proteome</keyword>
<dbReference type="AlphaFoldDB" id="A0A4S2ARW5"/>
<organism evidence="2 3">
    <name type="scientific">Bacteroides acidifaciens</name>
    <dbReference type="NCBI Taxonomy" id="85831"/>
    <lineage>
        <taxon>Bacteria</taxon>
        <taxon>Pseudomonadati</taxon>
        <taxon>Bacteroidota</taxon>
        <taxon>Bacteroidia</taxon>
        <taxon>Bacteroidales</taxon>
        <taxon>Bacteroidaceae</taxon>
        <taxon>Bacteroides</taxon>
    </lineage>
</organism>
<reference evidence="2 3" key="1">
    <citation type="submission" date="2019-04" db="EMBL/GenBank/DDBJ databases">
        <title>Microbes associate with the intestines of laboratory mice.</title>
        <authorList>
            <person name="Navarre W."/>
            <person name="Wong E."/>
            <person name="Huang K."/>
            <person name="Tropini C."/>
            <person name="Ng K."/>
            <person name="Yu B."/>
        </authorList>
    </citation>
    <scope>NUCLEOTIDE SEQUENCE [LARGE SCALE GENOMIC DNA]</scope>
    <source>
        <strain evidence="2 3">NM70_E10</strain>
    </source>
</reference>
<comment type="caution">
    <text evidence="2">The sequence shown here is derived from an EMBL/GenBank/DDBJ whole genome shotgun (WGS) entry which is preliminary data.</text>
</comment>
<dbReference type="GeneID" id="93047529"/>
<reference evidence="1 4" key="2">
    <citation type="journal article" date="2020" name="Microbiome">
        <title>Single-cell genomics of uncultured bacteria reveals dietary fiber responders in the mouse gut microbiota.</title>
        <authorList>
            <person name="Chijiiwa R."/>
            <person name="Hosokawa M."/>
            <person name="Kogawa M."/>
            <person name="Nishikawa Y."/>
            <person name="Ide K."/>
            <person name="Sakanashi C."/>
            <person name="Takahashi K."/>
            <person name="Takeyama H."/>
        </authorList>
    </citation>
    <scope>NUCLEOTIDE SEQUENCE [LARGE SCALE GENOMIC DNA]</scope>
    <source>
        <strain evidence="1">IMSAGC_001</strain>
    </source>
</reference>
<evidence type="ECO:0000313" key="4">
    <source>
        <dbReference type="Proteomes" id="UP000491181"/>
    </source>
</evidence>
<gene>
    <name evidence="2" type="ORF">E5356_09355</name>
    <name evidence="1" type="ORF">IMSAGC001_00532</name>
</gene>